<evidence type="ECO:0000313" key="1">
    <source>
        <dbReference type="EMBL" id="OHV38534.1"/>
    </source>
</evidence>
<dbReference type="Proteomes" id="UP000179769">
    <property type="component" value="Unassembled WGS sequence"/>
</dbReference>
<sequence>MQVTDPIERAGLADELMWTSHPQRSALRAIRAAAIRQALEGGYAPTDLASRMKVTVADVGWMADHPVSVLPAAPRMAERATRIA</sequence>
<dbReference type="AlphaFoldDB" id="A0A1S1R1E4"/>
<name>A0A1S1R1E4_9ACTN</name>
<dbReference type="RefSeq" id="WP_020458932.1">
    <property type="nucleotide sequence ID" value="NZ_JBFLUH010000168.1"/>
</dbReference>
<proteinExistence type="predicted"/>
<evidence type="ECO:0000313" key="2">
    <source>
        <dbReference type="Proteomes" id="UP000179769"/>
    </source>
</evidence>
<keyword evidence="2" id="KW-1185">Reference proteome</keyword>
<dbReference type="EMBL" id="MAXA01000102">
    <property type="protein sequence ID" value="OHV38534.1"/>
    <property type="molecule type" value="Genomic_DNA"/>
</dbReference>
<organism evidence="1 2">
    <name type="scientific">Parafrankia soli</name>
    <dbReference type="NCBI Taxonomy" id="2599596"/>
    <lineage>
        <taxon>Bacteria</taxon>
        <taxon>Bacillati</taxon>
        <taxon>Actinomycetota</taxon>
        <taxon>Actinomycetes</taxon>
        <taxon>Frankiales</taxon>
        <taxon>Frankiaceae</taxon>
        <taxon>Parafrankia</taxon>
    </lineage>
</organism>
<reference evidence="2" key="1">
    <citation type="submission" date="2016-07" db="EMBL/GenBank/DDBJ databases">
        <title>Frankia sp. NRRL B-16219 Genome sequencing.</title>
        <authorList>
            <person name="Ghodhbane-Gtari F."/>
            <person name="Swanson E."/>
            <person name="Gueddou A."/>
            <person name="Louati M."/>
            <person name="Nouioui I."/>
            <person name="Hezbri K."/>
            <person name="Abebe-Akele F."/>
            <person name="Simpson S."/>
            <person name="Morris K."/>
            <person name="Thomas K."/>
            <person name="Gtari M."/>
            <person name="Tisa L.S."/>
        </authorList>
    </citation>
    <scope>NUCLEOTIDE SEQUENCE [LARGE SCALE GENOMIC DNA]</scope>
    <source>
        <strain evidence="2">NRRL B-16219</strain>
    </source>
</reference>
<gene>
    <name evidence="1" type="ORF">BBK14_13875</name>
</gene>
<accession>A0A1S1R1E4</accession>
<protein>
    <submittedName>
        <fullName evidence="1">Uncharacterized protein</fullName>
    </submittedName>
</protein>
<comment type="caution">
    <text evidence="1">The sequence shown here is derived from an EMBL/GenBank/DDBJ whole genome shotgun (WGS) entry which is preliminary data.</text>
</comment>
<dbReference type="OrthoDB" id="3214720at2"/>